<organism evidence="1 2">
    <name type="scientific">Sphingobacterium spiritivorum</name>
    <name type="common">Flavobacterium spiritivorum</name>
    <dbReference type="NCBI Taxonomy" id="258"/>
    <lineage>
        <taxon>Bacteria</taxon>
        <taxon>Pseudomonadati</taxon>
        <taxon>Bacteroidota</taxon>
        <taxon>Sphingobacteriia</taxon>
        <taxon>Sphingobacteriales</taxon>
        <taxon>Sphingobacteriaceae</taxon>
        <taxon>Sphingobacterium</taxon>
    </lineage>
</organism>
<name>A0A380CVV8_SPHSI</name>
<proteinExistence type="predicted"/>
<sequence length="62" mass="7070">MNRPYTSDLIKSTFVLVFFLITISTYAQKANTIKDVSKAALTAILDKKQKLLRGRKSCRLYS</sequence>
<reference evidence="1 2" key="1">
    <citation type="submission" date="2018-06" db="EMBL/GenBank/DDBJ databases">
        <authorList>
            <consortium name="Pathogen Informatics"/>
            <person name="Doyle S."/>
        </authorList>
    </citation>
    <scope>NUCLEOTIDE SEQUENCE [LARGE SCALE GENOMIC DNA]</scope>
    <source>
        <strain evidence="1 2">NCTC11388</strain>
    </source>
</reference>
<dbReference type="EMBL" id="UGYW01000002">
    <property type="protein sequence ID" value="SUJ30565.1"/>
    <property type="molecule type" value="Genomic_DNA"/>
</dbReference>
<dbReference type="Proteomes" id="UP000254893">
    <property type="component" value="Unassembled WGS sequence"/>
</dbReference>
<dbReference type="RefSeq" id="WP_258862582.1">
    <property type="nucleotide sequence ID" value="NZ_UGYW01000002.1"/>
</dbReference>
<protein>
    <submittedName>
        <fullName evidence="1">Uncharacterized protein</fullName>
    </submittedName>
</protein>
<gene>
    <name evidence="1" type="ORF">NCTC11388_04812</name>
</gene>
<evidence type="ECO:0000313" key="1">
    <source>
        <dbReference type="EMBL" id="SUJ30565.1"/>
    </source>
</evidence>
<accession>A0A380CVV8</accession>
<dbReference type="AlphaFoldDB" id="A0A380CVV8"/>
<evidence type="ECO:0000313" key="2">
    <source>
        <dbReference type="Proteomes" id="UP000254893"/>
    </source>
</evidence>